<protein>
    <recommendedName>
        <fullName evidence="2">FAS1 domain-containing protein</fullName>
    </recommendedName>
</protein>
<name>A0A388LR68_CHABU</name>
<dbReference type="Pfam" id="PF02469">
    <property type="entry name" value="Fasciclin"/>
    <property type="match status" value="1"/>
</dbReference>
<evidence type="ECO:0000313" key="3">
    <source>
        <dbReference type="EMBL" id="GBG84759.1"/>
    </source>
</evidence>
<dbReference type="InterPro" id="IPR000782">
    <property type="entry name" value="FAS1_domain"/>
</dbReference>
<evidence type="ECO:0000259" key="2">
    <source>
        <dbReference type="PROSITE" id="PS50213"/>
    </source>
</evidence>
<dbReference type="Gramene" id="GBG84759">
    <property type="protein sequence ID" value="GBG84759"/>
    <property type="gene ID" value="CBR_g39137"/>
</dbReference>
<dbReference type="SUPFAM" id="SSF82153">
    <property type="entry name" value="FAS1 domain"/>
    <property type="match status" value="1"/>
</dbReference>
<dbReference type="EMBL" id="BFEA01000489">
    <property type="protein sequence ID" value="GBG84759.1"/>
    <property type="molecule type" value="Genomic_DNA"/>
</dbReference>
<organism evidence="3 4">
    <name type="scientific">Chara braunii</name>
    <name type="common">Braun's stonewort</name>
    <dbReference type="NCBI Taxonomy" id="69332"/>
    <lineage>
        <taxon>Eukaryota</taxon>
        <taxon>Viridiplantae</taxon>
        <taxon>Streptophyta</taxon>
        <taxon>Charophyceae</taxon>
        <taxon>Charales</taxon>
        <taxon>Characeae</taxon>
        <taxon>Chara</taxon>
    </lineage>
</organism>
<dbReference type="PROSITE" id="PS50213">
    <property type="entry name" value="FAS1"/>
    <property type="match status" value="1"/>
</dbReference>
<feature type="domain" description="FAS1" evidence="2">
    <location>
        <begin position="25"/>
        <end position="171"/>
    </location>
</feature>
<accession>A0A388LR68</accession>
<evidence type="ECO:0000313" key="4">
    <source>
        <dbReference type="Proteomes" id="UP000265515"/>
    </source>
</evidence>
<keyword evidence="4" id="KW-1185">Reference proteome</keyword>
<comment type="caution">
    <text evidence="3">The sequence shown here is derived from an EMBL/GenBank/DDBJ whole genome shotgun (WGS) entry which is preliminary data.</text>
</comment>
<keyword evidence="1" id="KW-0732">Signal</keyword>
<dbReference type="Proteomes" id="UP000265515">
    <property type="component" value="Unassembled WGS sequence"/>
</dbReference>
<feature type="chain" id="PRO_5017241084" description="FAS1 domain-containing protein" evidence="1">
    <location>
        <begin position="23"/>
        <end position="194"/>
    </location>
</feature>
<sequence length="194" mass="20391">MAAAMVAGFAFLLVVSPVLVHGDPGNDLMKAIKANQNLTLFHQALVATGYSKQLITLVNDKPVTIFAPVDYAVNEAVTGAVSWDCLTTGKAGKAALKESLKHTVINGTFHTVWNLTETKEVTPADGSVIEVTFDSATSSITLISAISEVHIIGPEAIVMENAIVHLVDGVLITEAIDEKMMLACSIASMALPSS</sequence>
<dbReference type="Gene3D" id="2.30.180.10">
    <property type="entry name" value="FAS1 domain"/>
    <property type="match status" value="1"/>
</dbReference>
<dbReference type="InterPro" id="IPR036378">
    <property type="entry name" value="FAS1_dom_sf"/>
</dbReference>
<dbReference type="AlphaFoldDB" id="A0A388LR68"/>
<gene>
    <name evidence="3" type="ORF">CBR_g39137</name>
</gene>
<evidence type="ECO:0000256" key="1">
    <source>
        <dbReference type="SAM" id="SignalP"/>
    </source>
</evidence>
<feature type="signal peptide" evidence="1">
    <location>
        <begin position="1"/>
        <end position="22"/>
    </location>
</feature>
<reference evidence="3 4" key="1">
    <citation type="journal article" date="2018" name="Cell">
        <title>The Chara Genome: Secondary Complexity and Implications for Plant Terrestrialization.</title>
        <authorList>
            <person name="Nishiyama T."/>
            <person name="Sakayama H."/>
            <person name="Vries J.D."/>
            <person name="Buschmann H."/>
            <person name="Saint-Marcoux D."/>
            <person name="Ullrich K.K."/>
            <person name="Haas F.B."/>
            <person name="Vanderstraeten L."/>
            <person name="Becker D."/>
            <person name="Lang D."/>
            <person name="Vosolsobe S."/>
            <person name="Rombauts S."/>
            <person name="Wilhelmsson P.K.I."/>
            <person name="Janitza P."/>
            <person name="Kern R."/>
            <person name="Heyl A."/>
            <person name="Rumpler F."/>
            <person name="Villalobos L.I.A.C."/>
            <person name="Clay J.M."/>
            <person name="Skokan R."/>
            <person name="Toyoda A."/>
            <person name="Suzuki Y."/>
            <person name="Kagoshima H."/>
            <person name="Schijlen E."/>
            <person name="Tajeshwar N."/>
            <person name="Catarino B."/>
            <person name="Hetherington A.J."/>
            <person name="Saltykova A."/>
            <person name="Bonnot C."/>
            <person name="Breuninger H."/>
            <person name="Symeonidi A."/>
            <person name="Radhakrishnan G.V."/>
            <person name="Van Nieuwerburgh F."/>
            <person name="Deforce D."/>
            <person name="Chang C."/>
            <person name="Karol K.G."/>
            <person name="Hedrich R."/>
            <person name="Ulvskov P."/>
            <person name="Glockner G."/>
            <person name="Delwiche C.F."/>
            <person name="Petrasek J."/>
            <person name="Van de Peer Y."/>
            <person name="Friml J."/>
            <person name="Beilby M."/>
            <person name="Dolan L."/>
            <person name="Kohara Y."/>
            <person name="Sugano S."/>
            <person name="Fujiyama A."/>
            <person name="Delaux P.-M."/>
            <person name="Quint M."/>
            <person name="TheiBen G."/>
            <person name="Hagemann M."/>
            <person name="Harholt J."/>
            <person name="Dunand C."/>
            <person name="Zachgo S."/>
            <person name="Langdale J."/>
            <person name="Maumus F."/>
            <person name="Straeten D.V.D."/>
            <person name="Gould S.B."/>
            <person name="Rensing S.A."/>
        </authorList>
    </citation>
    <scope>NUCLEOTIDE SEQUENCE [LARGE SCALE GENOMIC DNA]</scope>
    <source>
        <strain evidence="3 4">S276</strain>
    </source>
</reference>
<proteinExistence type="predicted"/>